<dbReference type="OrthoDB" id="3256376at2759"/>
<protein>
    <recommendedName>
        <fullName evidence="7">Cadherin domain-containing protein</fullName>
    </recommendedName>
</protein>
<dbReference type="GO" id="GO:0007155">
    <property type="term" value="P:cell adhesion"/>
    <property type="evidence" value="ECO:0007669"/>
    <property type="project" value="InterPro"/>
</dbReference>
<evidence type="ECO:0000256" key="3">
    <source>
        <dbReference type="SAM" id="MobiDB-lite"/>
    </source>
</evidence>
<evidence type="ECO:0000313" key="6">
    <source>
        <dbReference type="Proteomes" id="UP000030765"/>
    </source>
</evidence>
<organism evidence="4">
    <name type="scientific">Anopheles sinensis</name>
    <name type="common">Mosquito</name>
    <dbReference type="NCBI Taxonomy" id="74873"/>
    <lineage>
        <taxon>Eukaryota</taxon>
        <taxon>Metazoa</taxon>
        <taxon>Ecdysozoa</taxon>
        <taxon>Arthropoda</taxon>
        <taxon>Hexapoda</taxon>
        <taxon>Insecta</taxon>
        <taxon>Pterygota</taxon>
        <taxon>Neoptera</taxon>
        <taxon>Endopterygota</taxon>
        <taxon>Diptera</taxon>
        <taxon>Nematocera</taxon>
        <taxon>Culicoidea</taxon>
        <taxon>Culicidae</taxon>
        <taxon>Anophelinae</taxon>
        <taxon>Anopheles</taxon>
    </lineage>
</organism>
<keyword evidence="6" id="KW-1185">Reference proteome</keyword>
<evidence type="ECO:0000256" key="2">
    <source>
        <dbReference type="ARBA" id="ARBA00023136"/>
    </source>
</evidence>
<dbReference type="OMA" id="VWIESHI"/>
<evidence type="ECO:0000256" key="1">
    <source>
        <dbReference type="ARBA" id="ARBA00004370"/>
    </source>
</evidence>
<dbReference type="EMBL" id="ATLV01018389">
    <property type="status" value="NOT_ANNOTATED_CDS"/>
    <property type="molecule type" value="Genomic_DNA"/>
</dbReference>
<dbReference type="InterPro" id="IPR020894">
    <property type="entry name" value="Cadherin_CS"/>
</dbReference>
<proteinExistence type="predicted"/>
<dbReference type="GO" id="GO:0005886">
    <property type="term" value="C:plasma membrane"/>
    <property type="evidence" value="ECO:0007669"/>
    <property type="project" value="InterPro"/>
</dbReference>
<name>A0A084VYR0_ANOSI</name>
<accession>A0A084VYR0</accession>
<feature type="region of interest" description="Disordered" evidence="3">
    <location>
        <begin position="254"/>
        <end position="276"/>
    </location>
</feature>
<reference evidence="5" key="2">
    <citation type="submission" date="2020-05" db="UniProtKB">
        <authorList>
            <consortium name="EnsemblMetazoa"/>
        </authorList>
    </citation>
    <scope>IDENTIFICATION</scope>
</reference>
<dbReference type="EMBL" id="KE525231">
    <property type="protein sequence ID" value="KFB43104.1"/>
    <property type="molecule type" value="Genomic_DNA"/>
</dbReference>
<dbReference type="EnsemblMetazoa" id="ASIC010789-RA">
    <property type="protein sequence ID" value="ASIC010789-PA"/>
    <property type="gene ID" value="ASIC010789"/>
</dbReference>
<evidence type="ECO:0008006" key="7">
    <source>
        <dbReference type="Google" id="ProtNLM"/>
    </source>
</evidence>
<dbReference type="VEuPathDB" id="VectorBase:ASIC010789"/>
<sequence>MSGVYYSTSKLRVTLPVSKESYIILRSEPIVNLRLLSSSGTGPGIGSAYSYAIESPSGGGVSTELLKVDEHTGDLWVTSGIYELKNVTEFIVVARNATGQMPAARLSLTIEPQPVAEGALDSFCEHHPERACFWDTVQYRVAENGPRNWTIGTVGPAFYRRLCPQHQPVYELLRGEGLNPAGGADRYLLVAPSDGTLRTKVSFDHDTHAPGPILQASVRCTLQQREKATGGFGGGSQSVDRTITLNVLDRNDNLPRLESANGSVVSGQDHQDQDLPSYEVYVDDPHVNKVREV</sequence>
<dbReference type="Proteomes" id="UP000030765">
    <property type="component" value="Unassembled WGS sequence"/>
</dbReference>
<keyword evidence="2" id="KW-0472">Membrane</keyword>
<dbReference type="Gene3D" id="2.60.40.60">
    <property type="entry name" value="Cadherins"/>
    <property type="match status" value="1"/>
</dbReference>
<gene>
    <name evidence="4" type="ORF">ZHAS_00010789</name>
</gene>
<reference evidence="4 6" key="1">
    <citation type="journal article" date="2014" name="BMC Genomics">
        <title>Genome sequence of Anopheles sinensis provides insight into genetics basis of mosquito competence for malaria parasites.</title>
        <authorList>
            <person name="Zhou D."/>
            <person name="Zhang D."/>
            <person name="Ding G."/>
            <person name="Shi L."/>
            <person name="Hou Q."/>
            <person name="Ye Y."/>
            <person name="Xu Y."/>
            <person name="Zhou H."/>
            <person name="Xiong C."/>
            <person name="Li S."/>
            <person name="Yu J."/>
            <person name="Hong S."/>
            <person name="Yu X."/>
            <person name="Zou P."/>
            <person name="Chen C."/>
            <person name="Chang X."/>
            <person name="Wang W."/>
            <person name="Lv Y."/>
            <person name="Sun Y."/>
            <person name="Ma L."/>
            <person name="Shen B."/>
            <person name="Zhu C."/>
        </authorList>
    </citation>
    <scope>NUCLEOTIDE SEQUENCE [LARGE SCALE GENOMIC DNA]</scope>
</reference>
<dbReference type="STRING" id="74873.A0A084VYR0"/>
<evidence type="ECO:0000313" key="5">
    <source>
        <dbReference type="EnsemblMetazoa" id="ASIC010789-PA"/>
    </source>
</evidence>
<dbReference type="PROSITE" id="PS00232">
    <property type="entry name" value="CADHERIN_1"/>
    <property type="match status" value="1"/>
</dbReference>
<evidence type="ECO:0000313" key="4">
    <source>
        <dbReference type="EMBL" id="KFB43104.1"/>
    </source>
</evidence>
<dbReference type="AlphaFoldDB" id="A0A084VYR0"/>
<comment type="subcellular location">
    <subcellularLocation>
        <location evidence="1">Membrane</location>
    </subcellularLocation>
</comment>